<organism evidence="3 4">
    <name type="scientific">Pistricoccus aurantiacus</name>
    <dbReference type="NCBI Taxonomy" id="1883414"/>
    <lineage>
        <taxon>Bacteria</taxon>
        <taxon>Pseudomonadati</taxon>
        <taxon>Pseudomonadota</taxon>
        <taxon>Gammaproteobacteria</taxon>
        <taxon>Oceanospirillales</taxon>
        <taxon>Halomonadaceae</taxon>
        <taxon>Pistricoccus</taxon>
    </lineage>
</organism>
<dbReference type="InterPro" id="IPR008090">
    <property type="entry name" value="Fe_iron_reduct"/>
</dbReference>
<dbReference type="EMBL" id="CP042382">
    <property type="protein sequence ID" value="QEA39138.1"/>
    <property type="molecule type" value="Genomic_DNA"/>
</dbReference>
<dbReference type="OrthoDB" id="8993954at2"/>
<dbReference type="Pfam" id="PF11575">
    <property type="entry name" value="FhuF_C"/>
    <property type="match status" value="1"/>
</dbReference>
<dbReference type="Pfam" id="PF06276">
    <property type="entry name" value="FhuF"/>
    <property type="match status" value="1"/>
</dbReference>
<evidence type="ECO:0000313" key="3">
    <source>
        <dbReference type="EMBL" id="QEA39138.1"/>
    </source>
</evidence>
<proteinExistence type="predicted"/>
<protein>
    <submittedName>
        <fullName evidence="3">Siderophore-iron reductase FhuF</fullName>
    </submittedName>
</protein>
<dbReference type="RefSeq" id="WP_147184193.1">
    <property type="nucleotide sequence ID" value="NZ_CP042382.1"/>
</dbReference>
<dbReference type="InterPro" id="IPR024726">
    <property type="entry name" value="FhuF_C"/>
</dbReference>
<sequence>MHAPSPTGILKTLYVEPLDALAPPLIAATPPSEAISVAALLAPDRLQRAVENFGRQYIKQDRRGAASQWSKWYFNTLLVPALLANLLLERELCLIPERLYVTLNAQSRPERLILRNEGAPLTSHEPFERFAHLMNDALTPMIKALASISGASPRVFWSNAGNTFETLTSQLHRHPAAEQDAGAPARQLLERRILPGGRCNPLYRPVRYIEQLDGSRKRVRRLCCIRYLIPELDYCGNCPLLKPSTRNI</sequence>
<dbReference type="InterPro" id="IPR022770">
    <property type="entry name" value="IucA/IucC-like_C"/>
</dbReference>
<dbReference type="GO" id="GO:0003824">
    <property type="term" value="F:catalytic activity"/>
    <property type="evidence" value="ECO:0007669"/>
    <property type="project" value="UniProtKB-ARBA"/>
</dbReference>
<feature type="domain" description="Aerobactin siderophore biosynthesis IucA/IucC-like C-terminal" evidence="1">
    <location>
        <begin position="67"/>
        <end position="208"/>
    </location>
</feature>
<evidence type="ECO:0000259" key="1">
    <source>
        <dbReference type="Pfam" id="PF06276"/>
    </source>
</evidence>
<name>A0A5B8SWH7_9GAMM</name>
<evidence type="ECO:0000313" key="4">
    <source>
        <dbReference type="Proteomes" id="UP000321272"/>
    </source>
</evidence>
<gene>
    <name evidence="3" type="primary">fhuF</name>
    <name evidence="3" type="ORF">FGL86_08660</name>
</gene>
<dbReference type="AlphaFoldDB" id="A0A5B8SWH7"/>
<reference evidence="3 4" key="1">
    <citation type="submission" date="2019-06" db="EMBL/GenBank/DDBJ databases">
        <title>Genome analyses of bacteria isolated from kimchi.</title>
        <authorList>
            <person name="Lee S."/>
            <person name="Ahn S."/>
            <person name="Roh S."/>
        </authorList>
    </citation>
    <scope>NUCLEOTIDE SEQUENCE [LARGE SCALE GENOMIC DNA]</scope>
    <source>
        <strain evidence="3 4">CBA4606</strain>
    </source>
</reference>
<evidence type="ECO:0000259" key="2">
    <source>
        <dbReference type="Pfam" id="PF11575"/>
    </source>
</evidence>
<keyword evidence="4" id="KW-1185">Reference proteome</keyword>
<dbReference type="NCBIfam" id="TIGR03951">
    <property type="entry name" value="Fe_III_red_FhuF"/>
    <property type="match status" value="1"/>
</dbReference>
<feature type="domain" description="Ferric siderophore reductase C-terminal" evidence="2">
    <location>
        <begin position="220"/>
        <end position="240"/>
    </location>
</feature>
<dbReference type="GO" id="GO:0051537">
    <property type="term" value="F:2 iron, 2 sulfur cluster binding"/>
    <property type="evidence" value="ECO:0007669"/>
    <property type="project" value="InterPro"/>
</dbReference>
<accession>A0A5B8SWH7</accession>
<dbReference type="Proteomes" id="UP000321272">
    <property type="component" value="Chromosome"/>
</dbReference>
<dbReference type="KEGG" id="paur:FGL86_08660"/>